<reference evidence="2 3" key="1">
    <citation type="submission" date="2019-06" db="EMBL/GenBank/DDBJ databases">
        <title>Whole genome sequence for Rhodospirillaceae sp. R148.</title>
        <authorList>
            <person name="Wang G."/>
        </authorList>
    </citation>
    <scope>NUCLEOTIDE SEQUENCE [LARGE SCALE GENOMIC DNA]</scope>
    <source>
        <strain evidence="2 3">R148</strain>
    </source>
</reference>
<organism evidence="2 3">
    <name type="scientific">Denitrobaculum tricleocarpae</name>
    <dbReference type="NCBI Taxonomy" id="2591009"/>
    <lineage>
        <taxon>Bacteria</taxon>
        <taxon>Pseudomonadati</taxon>
        <taxon>Pseudomonadota</taxon>
        <taxon>Alphaproteobacteria</taxon>
        <taxon>Rhodospirillales</taxon>
        <taxon>Rhodospirillaceae</taxon>
        <taxon>Denitrobaculum</taxon>
    </lineage>
</organism>
<dbReference type="OrthoDB" id="5295165at2"/>
<proteinExistence type="predicted"/>
<dbReference type="AlphaFoldDB" id="A0A545U0W4"/>
<gene>
    <name evidence="2" type="ORF">FKG95_00375</name>
</gene>
<evidence type="ECO:0000313" key="2">
    <source>
        <dbReference type="EMBL" id="TQV83096.1"/>
    </source>
</evidence>
<dbReference type="RefSeq" id="WP_142894017.1">
    <property type="nucleotide sequence ID" value="NZ_ML660052.1"/>
</dbReference>
<evidence type="ECO:0008006" key="4">
    <source>
        <dbReference type="Google" id="ProtNLM"/>
    </source>
</evidence>
<keyword evidence="3" id="KW-1185">Reference proteome</keyword>
<evidence type="ECO:0000256" key="1">
    <source>
        <dbReference type="SAM" id="MobiDB-lite"/>
    </source>
</evidence>
<evidence type="ECO:0000313" key="3">
    <source>
        <dbReference type="Proteomes" id="UP000315252"/>
    </source>
</evidence>
<dbReference type="Proteomes" id="UP000315252">
    <property type="component" value="Unassembled WGS sequence"/>
</dbReference>
<feature type="region of interest" description="Disordered" evidence="1">
    <location>
        <begin position="138"/>
        <end position="159"/>
    </location>
</feature>
<dbReference type="EMBL" id="VHSH01000001">
    <property type="protein sequence ID" value="TQV83096.1"/>
    <property type="molecule type" value="Genomic_DNA"/>
</dbReference>
<comment type="caution">
    <text evidence="2">The sequence shown here is derived from an EMBL/GenBank/DDBJ whole genome shotgun (WGS) entry which is preliminary data.</text>
</comment>
<protein>
    <recommendedName>
        <fullName evidence="4">DUF4157 domain-containing protein</fullName>
    </recommendedName>
</protein>
<accession>A0A545U0W4</accession>
<name>A0A545U0W4_9PROT</name>
<sequence length="159" mass="18264">MTRLAEIVAELMLFAQAFTGYAPVERPPEVAFVPQSELQQRACDNPCQVFGWHPYGSNIVYLDDRMDPIRDLKDRGILLHELVHYLQQENQAFDAETACLSWAYREQEAYRVQGAWLSRNNVFTSLYSNARPPWFGVCNNQTDPEPNRDPSQNTPADRG</sequence>